<keyword evidence="5" id="KW-0833">Ubl conjugation pathway</keyword>
<keyword evidence="12" id="KW-1185">Reference proteome</keyword>
<evidence type="ECO:0000256" key="5">
    <source>
        <dbReference type="ARBA" id="ARBA00022786"/>
    </source>
</evidence>
<dbReference type="InterPro" id="IPR037518">
    <property type="entry name" value="MPN"/>
</dbReference>
<evidence type="ECO:0000256" key="7">
    <source>
        <dbReference type="ARBA" id="ARBA00022833"/>
    </source>
</evidence>
<evidence type="ECO:0000259" key="10">
    <source>
        <dbReference type="PROSITE" id="PS50249"/>
    </source>
</evidence>
<proteinExistence type="inferred from homology"/>
<protein>
    <recommendedName>
        <fullName evidence="10">MPN domain-containing protein</fullName>
    </recommendedName>
</protein>
<dbReference type="GO" id="GO:0005768">
    <property type="term" value="C:endosome"/>
    <property type="evidence" value="ECO:0007669"/>
    <property type="project" value="TreeGrafter"/>
</dbReference>
<organism evidence="11 12">
    <name type="scientific">Coemansia erecta</name>
    <dbReference type="NCBI Taxonomy" id="147472"/>
    <lineage>
        <taxon>Eukaryota</taxon>
        <taxon>Fungi</taxon>
        <taxon>Fungi incertae sedis</taxon>
        <taxon>Zoopagomycota</taxon>
        <taxon>Kickxellomycotina</taxon>
        <taxon>Kickxellomycetes</taxon>
        <taxon>Kickxellales</taxon>
        <taxon>Kickxellaceae</taxon>
        <taxon>Coemansia</taxon>
    </lineage>
</organism>
<reference evidence="11" key="1">
    <citation type="submission" date="2022-07" db="EMBL/GenBank/DDBJ databases">
        <title>Phylogenomic reconstructions and comparative analyses of Kickxellomycotina fungi.</title>
        <authorList>
            <person name="Reynolds N.K."/>
            <person name="Stajich J.E."/>
            <person name="Barry K."/>
            <person name="Grigoriev I.V."/>
            <person name="Crous P."/>
            <person name="Smith M.E."/>
        </authorList>
    </citation>
    <scope>NUCLEOTIDE SEQUENCE</scope>
    <source>
        <strain evidence="11">NBRC 32514</strain>
    </source>
</reference>
<comment type="similarity">
    <text evidence="2">Belongs to the peptidase M67C family.</text>
</comment>
<keyword evidence="6" id="KW-0378">Hydrolase</keyword>
<dbReference type="InterPro" id="IPR000555">
    <property type="entry name" value="JAMM/MPN+_dom"/>
</dbReference>
<dbReference type="PROSITE" id="PS50249">
    <property type="entry name" value="MPN"/>
    <property type="match status" value="1"/>
</dbReference>
<evidence type="ECO:0000256" key="8">
    <source>
        <dbReference type="ARBA" id="ARBA00023049"/>
    </source>
</evidence>
<evidence type="ECO:0000256" key="1">
    <source>
        <dbReference type="ARBA" id="ARBA00001947"/>
    </source>
</evidence>
<feature type="compositionally biased region" description="Pro residues" evidence="9">
    <location>
        <begin position="283"/>
        <end position="295"/>
    </location>
</feature>
<keyword evidence="7" id="KW-0862">Zinc</keyword>
<feature type="domain" description="MPN" evidence="10">
    <location>
        <begin position="385"/>
        <end position="514"/>
    </location>
</feature>
<dbReference type="GO" id="GO:0016020">
    <property type="term" value="C:membrane"/>
    <property type="evidence" value="ECO:0007669"/>
    <property type="project" value="TreeGrafter"/>
</dbReference>
<dbReference type="InterPro" id="IPR015063">
    <property type="entry name" value="USP8_dimer"/>
</dbReference>
<comment type="cofactor">
    <cofactor evidence="1">
        <name>Zn(2+)</name>
        <dbReference type="ChEBI" id="CHEBI:29105"/>
    </cofactor>
</comment>
<dbReference type="PANTHER" id="PTHR12947">
    <property type="entry name" value="AMSH-LIKE PROTEASE"/>
    <property type="match status" value="1"/>
</dbReference>
<keyword evidence="4" id="KW-0479">Metal-binding</keyword>
<dbReference type="Gene3D" id="3.40.140.10">
    <property type="entry name" value="Cytidine Deaminase, domain 2"/>
    <property type="match status" value="1"/>
</dbReference>
<dbReference type="GO" id="GO:0070536">
    <property type="term" value="P:protein K63-linked deubiquitination"/>
    <property type="evidence" value="ECO:0007669"/>
    <property type="project" value="InterPro"/>
</dbReference>
<sequence>MSATRAAPSVHANMSSAALPPVSWKPGERVCSLEELYSAASIKPSRKMPLSKYFKDLENTLEKAKKRLLEQDLQYSYVFYLRYVILVLKHLPTHPEYNKHEFRRERDKVSENAKSALSMLERLQPVLKQRHEEYVRYLESIPRPKASVSTYSTRRGSSVKRASIGGLDMMGAWRHDGGNATNNDMSRFSLADTLQGLNLGHASSDDKTYHHHSASLGSKPQAPVHGGGAKEATLIEYPAVTTSPTQGFSWQPEQLRRASQDILPLKPQPMLNSSANDLHQQSPTPPRIPPRPKAPPTLSADILPTAPYSPVSPAVSTEQPHVCPALPPKPQEYHEGLSAGRINEQSAGSGEPPLADDPLKSFMPECLIGPDHYSLTEGGVRMRPIQMPEGIFDEFIDIASANTLANLETCGVLCGKQVPGQDALIMTTLIIPKQRATSDTCTTEHEEELFVVQMDRELITLGWIHTHPSQTCFMSSLDLHTQCSYQLMLPEAIAIVCAPRHEPRFGIFRLTDPTGIDVITNCKEKSAFHPHDPSKQIYTDADTGGHVVFVNYDFDIIDIRGD</sequence>
<evidence type="ECO:0000313" key="11">
    <source>
        <dbReference type="EMBL" id="KAJ1719468.1"/>
    </source>
</evidence>
<dbReference type="SUPFAM" id="SSF102712">
    <property type="entry name" value="JAB1/MPN domain"/>
    <property type="match status" value="1"/>
</dbReference>
<accession>A0A9W7XW15</accession>
<keyword evidence="3" id="KW-0645">Protease</keyword>
<evidence type="ECO:0000256" key="3">
    <source>
        <dbReference type="ARBA" id="ARBA00022670"/>
    </source>
</evidence>
<feature type="region of interest" description="Disordered" evidence="9">
    <location>
        <begin position="266"/>
        <end position="334"/>
    </location>
</feature>
<evidence type="ECO:0000256" key="6">
    <source>
        <dbReference type="ARBA" id="ARBA00022801"/>
    </source>
</evidence>
<dbReference type="Pfam" id="PF01398">
    <property type="entry name" value="JAB"/>
    <property type="match status" value="1"/>
</dbReference>
<name>A0A9W7XW15_9FUNG</name>
<dbReference type="AlphaFoldDB" id="A0A9W7XW15"/>
<feature type="compositionally biased region" description="Polar residues" evidence="9">
    <location>
        <begin position="270"/>
        <end position="282"/>
    </location>
</feature>
<dbReference type="PANTHER" id="PTHR12947:SF13">
    <property type="entry name" value="FI19924P1"/>
    <property type="match status" value="1"/>
</dbReference>
<dbReference type="OrthoDB" id="3640at2759"/>
<feature type="region of interest" description="Disordered" evidence="9">
    <location>
        <begin position="199"/>
        <end position="228"/>
    </location>
</feature>
<gene>
    <name evidence="11" type="ORF">LPJ53_005782</name>
</gene>
<evidence type="ECO:0000313" key="12">
    <source>
        <dbReference type="Proteomes" id="UP001149813"/>
    </source>
</evidence>
<dbReference type="GO" id="GO:0061578">
    <property type="term" value="F:K63-linked deubiquitinase activity"/>
    <property type="evidence" value="ECO:0007669"/>
    <property type="project" value="InterPro"/>
</dbReference>
<dbReference type="Gene3D" id="1.20.58.80">
    <property type="entry name" value="Phosphotransferase system, lactose/cellobiose-type IIA subunit"/>
    <property type="match status" value="1"/>
</dbReference>
<dbReference type="GO" id="GO:0006508">
    <property type="term" value="P:proteolysis"/>
    <property type="evidence" value="ECO:0007669"/>
    <property type="project" value="UniProtKB-KW"/>
</dbReference>
<dbReference type="GO" id="GO:0140492">
    <property type="term" value="F:metal-dependent deubiquitinase activity"/>
    <property type="evidence" value="ECO:0007669"/>
    <property type="project" value="InterPro"/>
</dbReference>
<keyword evidence="8" id="KW-0482">Metalloprotease</keyword>
<dbReference type="GO" id="GO:0046872">
    <property type="term" value="F:metal ion binding"/>
    <property type="evidence" value="ECO:0007669"/>
    <property type="project" value="UniProtKB-KW"/>
</dbReference>
<evidence type="ECO:0000256" key="2">
    <source>
        <dbReference type="ARBA" id="ARBA00010981"/>
    </source>
</evidence>
<comment type="caution">
    <text evidence="11">The sequence shown here is derived from an EMBL/GenBank/DDBJ whole genome shotgun (WGS) entry which is preliminary data.</text>
</comment>
<dbReference type="SUPFAM" id="SSF140856">
    <property type="entry name" value="USP8 N-terminal domain-like"/>
    <property type="match status" value="1"/>
</dbReference>
<dbReference type="SMART" id="SM00232">
    <property type="entry name" value="JAB_MPN"/>
    <property type="match status" value="1"/>
</dbReference>
<dbReference type="Pfam" id="PF08969">
    <property type="entry name" value="USP8_dimer"/>
    <property type="match status" value="1"/>
</dbReference>
<dbReference type="FunFam" id="3.40.140.10:FF:000033">
    <property type="entry name" value="AMSH-like protease sst2"/>
    <property type="match status" value="1"/>
</dbReference>
<dbReference type="CDD" id="cd08066">
    <property type="entry name" value="MPN_AMSH_like"/>
    <property type="match status" value="1"/>
</dbReference>
<dbReference type="InterPro" id="IPR044098">
    <property type="entry name" value="STAMBP/STALP-like_MPN"/>
</dbReference>
<dbReference type="EMBL" id="JANBOJ010000395">
    <property type="protein sequence ID" value="KAJ1719468.1"/>
    <property type="molecule type" value="Genomic_DNA"/>
</dbReference>
<dbReference type="Proteomes" id="UP001149813">
    <property type="component" value="Unassembled WGS sequence"/>
</dbReference>
<evidence type="ECO:0000256" key="9">
    <source>
        <dbReference type="SAM" id="MobiDB-lite"/>
    </source>
</evidence>
<evidence type="ECO:0000256" key="4">
    <source>
        <dbReference type="ARBA" id="ARBA00022723"/>
    </source>
</evidence>